<dbReference type="InterPro" id="IPR029035">
    <property type="entry name" value="DHS-like_NAD/FAD-binding_dom"/>
</dbReference>
<dbReference type="InterPro" id="IPR034300">
    <property type="entry name" value="PNTB-like"/>
</dbReference>
<dbReference type="EMBL" id="SNVI01000005">
    <property type="protein sequence ID" value="TFE37497.1"/>
    <property type="molecule type" value="Genomic_DNA"/>
</dbReference>
<keyword evidence="12 15" id="KW-0520">NAD</keyword>
<dbReference type="GO" id="GO:0005886">
    <property type="term" value="C:plasma membrane"/>
    <property type="evidence" value="ECO:0007669"/>
    <property type="project" value="UniProtKB-SubCell"/>
</dbReference>
<organism evidence="18 19">
    <name type="scientific">Paraburkholderia dipogonis</name>
    <dbReference type="NCBI Taxonomy" id="1211383"/>
    <lineage>
        <taxon>Bacteria</taxon>
        <taxon>Pseudomonadati</taxon>
        <taxon>Pseudomonadota</taxon>
        <taxon>Betaproteobacteria</taxon>
        <taxon>Burkholderiales</taxon>
        <taxon>Burkholderiaceae</taxon>
        <taxon>Paraburkholderia</taxon>
    </lineage>
</organism>
<dbReference type="AlphaFoldDB" id="A0A4Y8MJ77"/>
<feature type="transmembrane region" description="Helical" evidence="16">
    <location>
        <begin position="258"/>
        <end position="278"/>
    </location>
</feature>
<feature type="transmembrane region" description="Helical" evidence="16">
    <location>
        <begin position="142"/>
        <end position="163"/>
    </location>
</feature>
<evidence type="ECO:0000313" key="19">
    <source>
        <dbReference type="Proteomes" id="UP000297385"/>
    </source>
</evidence>
<evidence type="ECO:0000256" key="10">
    <source>
        <dbReference type="ARBA" id="ARBA00022967"/>
    </source>
</evidence>
<dbReference type="GeneID" id="97303890"/>
<keyword evidence="10 15" id="KW-1278">Translocase</keyword>
<evidence type="ECO:0000256" key="3">
    <source>
        <dbReference type="ARBA" id="ARBA00007919"/>
    </source>
</evidence>
<dbReference type="Proteomes" id="UP000297385">
    <property type="component" value="Unassembled WGS sequence"/>
</dbReference>
<name>A0A4Y8MJ77_9BURK</name>
<accession>A0A4Y8MJ77</accession>
<proteinExistence type="inferred from homology"/>
<sequence>MSINLVTLLYLLASVCFIQALKGLSNPRSARAGNAFGIAGMIVAVCTTMSLIFKQAQDLGSDLQTGFSLLLAALVVGGTIGAILARRVEMTKMPELVAAMHSLIGLAAVCIAYAVVSEPQAFGLASESMPKGFLPFGNRIELVIGTFVGAITFSGSVIAFGKLSGKYKFRLFQGAPVVYPGQHLTNLILALVMLGFGAMFYLTQEWTSFLIMTAIAFVLGVLIIIPIGGADMPVVVSMLNSYSGWAAAGIGFSLNNAMLIIAGSLVGSSGAILSYIMCKAMNRSFISVILGGFGAEAGSAADGGSKEQRPVKSGSADDATFMLSNAESVVIVPGYGLAVARAQHALKELTDKLVEQGVQVRYAIHPVAGRMPGHMNVLLAEAEVPYDLVYEMDDINNEFGSTDIVLVLGANDVVNPAAKTDPKSPIAGMPIIEAYKARTVIVNKRSMASGYAGLENELFHMDKTMMVFGDAKKVIEDMVKSVSGSVH</sequence>
<dbReference type="PANTHER" id="PTHR44758:SF1">
    <property type="entry name" value="NAD(P) TRANSHYDROGENASE SUBUNIT BETA"/>
    <property type="match status" value="1"/>
</dbReference>
<keyword evidence="9 15" id="KW-0521">NADP</keyword>
<evidence type="ECO:0000313" key="18">
    <source>
        <dbReference type="EMBL" id="TFE37497.1"/>
    </source>
</evidence>
<feature type="domain" description="NADP transhydrogenase beta-like" evidence="17">
    <location>
        <begin position="7"/>
        <end position="480"/>
    </location>
</feature>
<keyword evidence="7 15" id="KW-0997">Cell inner membrane</keyword>
<evidence type="ECO:0000256" key="12">
    <source>
        <dbReference type="ARBA" id="ARBA00023027"/>
    </source>
</evidence>
<dbReference type="FunFam" id="3.40.50.1220:FF:000002">
    <property type="entry name" value="NAD(P) transhydrogenase subunit beta"/>
    <property type="match status" value="1"/>
</dbReference>
<gene>
    <name evidence="18" type="ORF">E2553_39285</name>
</gene>
<evidence type="ECO:0000256" key="11">
    <source>
        <dbReference type="ARBA" id="ARBA00022989"/>
    </source>
</evidence>
<keyword evidence="13 15" id="KW-0472">Membrane</keyword>
<dbReference type="EC" id="7.1.1.1" evidence="4 15"/>
<evidence type="ECO:0000256" key="8">
    <source>
        <dbReference type="ARBA" id="ARBA00022692"/>
    </source>
</evidence>
<comment type="caution">
    <text evidence="18">The sequence shown here is derived from an EMBL/GenBank/DDBJ whole genome shotgun (WGS) entry which is preliminary data.</text>
</comment>
<comment type="similarity">
    <text evidence="3 15">Belongs to the PNT beta subunit family.</text>
</comment>
<keyword evidence="11 16" id="KW-1133">Transmembrane helix</keyword>
<comment type="function">
    <text evidence="1 15">The transhydrogenation between NADH and NADP is coupled to respiration and ATP hydrolysis and functions as a proton pump across the membrane.</text>
</comment>
<dbReference type="SUPFAM" id="SSF52467">
    <property type="entry name" value="DHS-like NAD/FAD-binding domain"/>
    <property type="match status" value="1"/>
</dbReference>
<dbReference type="RefSeq" id="WP_134466023.1">
    <property type="nucleotide sequence ID" value="NZ_JBHMFL010000057.1"/>
</dbReference>
<keyword evidence="6 15" id="KW-1003">Cell membrane</keyword>
<evidence type="ECO:0000256" key="2">
    <source>
        <dbReference type="ARBA" id="ARBA00004429"/>
    </source>
</evidence>
<evidence type="ECO:0000256" key="15">
    <source>
        <dbReference type="PIRNR" id="PIRNR000204"/>
    </source>
</evidence>
<evidence type="ECO:0000256" key="16">
    <source>
        <dbReference type="SAM" id="Phobius"/>
    </source>
</evidence>
<dbReference type="GO" id="GO:0050661">
    <property type="term" value="F:NADP binding"/>
    <property type="evidence" value="ECO:0007669"/>
    <property type="project" value="InterPro"/>
</dbReference>
<evidence type="ECO:0000256" key="9">
    <source>
        <dbReference type="ARBA" id="ARBA00022857"/>
    </source>
</evidence>
<evidence type="ECO:0000256" key="6">
    <source>
        <dbReference type="ARBA" id="ARBA00022475"/>
    </source>
</evidence>
<dbReference type="PANTHER" id="PTHR44758">
    <property type="entry name" value="NAD(P) TRANSHYDROGENASE SUBUNIT BETA"/>
    <property type="match status" value="1"/>
</dbReference>
<feature type="transmembrane region" description="Helical" evidence="16">
    <location>
        <begin position="36"/>
        <end position="53"/>
    </location>
</feature>
<evidence type="ECO:0000256" key="13">
    <source>
        <dbReference type="ARBA" id="ARBA00023136"/>
    </source>
</evidence>
<protein>
    <recommendedName>
        <fullName evidence="5 15">NAD(P) transhydrogenase subunit beta</fullName>
        <ecNumber evidence="4 15">7.1.1.1</ecNumber>
    </recommendedName>
    <alternativeName>
        <fullName evidence="15">Nicotinamide nucleotide transhydrogenase subunit beta</fullName>
    </alternativeName>
</protein>
<feature type="transmembrane region" description="Helical" evidence="16">
    <location>
        <begin position="96"/>
        <end position="116"/>
    </location>
</feature>
<evidence type="ECO:0000259" key="17">
    <source>
        <dbReference type="Pfam" id="PF02233"/>
    </source>
</evidence>
<dbReference type="PIRSF" id="PIRSF000204">
    <property type="entry name" value="PNTB"/>
    <property type="match status" value="1"/>
</dbReference>
<dbReference type="InterPro" id="IPR012136">
    <property type="entry name" value="NADH_DH_b"/>
</dbReference>
<feature type="transmembrane region" description="Helical" evidence="16">
    <location>
        <begin position="6"/>
        <end position="24"/>
    </location>
</feature>
<evidence type="ECO:0000256" key="14">
    <source>
        <dbReference type="ARBA" id="ARBA00048202"/>
    </source>
</evidence>
<dbReference type="Pfam" id="PF02233">
    <property type="entry name" value="PNTB"/>
    <property type="match status" value="1"/>
</dbReference>
<evidence type="ECO:0000256" key="7">
    <source>
        <dbReference type="ARBA" id="ARBA00022519"/>
    </source>
</evidence>
<reference evidence="18 19" key="1">
    <citation type="submission" date="2019-03" db="EMBL/GenBank/DDBJ databases">
        <title>Complete Genome Sequence of Paraburkholderia dipogonis ICMP 19430T, a Nitrogen-fixing Symbiont of the South African Invasive Legume Dipogon lignosus in New Zealand.</title>
        <authorList>
            <person name="De Meyer S.E."/>
        </authorList>
    </citation>
    <scope>NUCLEOTIDE SEQUENCE [LARGE SCALE GENOMIC DNA]</scope>
    <source>
        <strain evidence="18 19">ICMP 19430</strain>
    </source>
</reference>
<evidence type="ECO:0000256" key="1">
    <source>
        <dbReference type="ARBA" id="ARBA00003943"/>
    </source>
</evidence>
<comment type="catalytic activity">
    <reaction evidence="14 15">
        <text>NAD(+) + NADPH + H(+)(in) = NADH + NADP(+) + H(+)(out)</text>
        <dbReference type="Rhea" id="RHEA:47992"/>
        <dbReference type="ChEBI" id="CHEBI:15378"/>
        <dbReference type="ChEBI" id="CHEBI:57540"/>
        <dbReference type="ChEBI" id="CHEBI:57783"/>
        <dbReference type="ChEBI" id="CHEBI:57945"/>
        <dbReference type="ChEBI" id="CHEBI:58349"/>
        <dbReference type="EC" id="7.1.1.1"/>
    </reaction>
</comment>
<dbReference type="Gene3D" id="3.40.50.1220">
    <property type="entry name" value="TPP-binding domain"/>
    <property type="match status" value="1"/>
</dbReference>
<feature type="transmembrane region" description="Helical" evidence="16">
    <location>
        <begin position="209"/>
        <end position="227"/>
    </location>
</feature>
<dbReference type="GO" id="GO:0008750">
    <property type="term" value="F:proton-translocating NAD(P)+ transhydrogenase activity"/>
    <property type="evidence" value="ECO:0007669"/>
    <property type="project" value="UniProtKB-EC"/>
</dbReference>
<keyword evidence="8 16" id="KW-0812">Transmembrane</keyword>
<feature type="transmembrane region" description="Helical" evidence="16">
    <location>
        <begin position="65"/>
        <end position="84"/>
    </location>
</feature>
<evidence type="ECO:0000256" key="5">
    <source>
        <dbReference type="ARBA" id="ARBA00014581"/>
    </source>
</evidence>
<feature type="transmembrane region" description="Helical" evidence="16">
    <location>
        <begin position="184"/>
        <end position="203"/>
    </location>
</feature>
<evidence type="ECO:0000256" key="4">
    <source>
        <dbReference type="ARBA" id="ARBA00012943"/>
    </source>
</evidence>
<comment type="subcellular location">
    <subcellularLocation>
        <location evidence="2">Cell inner membrane</location>
        <topology evidence="2">Multi-pass membrane protein</topology>
    </subcellularLocation>
</comment>